<evidence type="ECO:0000313" key="1">
    <source>
        <dbReference type="EMBL" id="POM61535.1"/>
    </source>
</evidence>
<accession>A0A2P4X7L6</accession>
<protein>
    <submittedName>
        <fullName evidence="1">Uncharacterized protein</fullName>
    </submittedName>
</protein>
<evidence type="ECO:0000313" key="2">
    <source>
        <dbReference type="Proteomes" id="UP000237271"/>
    </source>
</evidence>
<proteinExistence type="predicted"/>
<dbReference type="Proteomes" id="UP000237271">
    <property type="component" value="Unassembled WGS sequence"/>
</dbReference>
<name>A0A2P4X7L6_9STRA</name>
<reference evidence="1 2" key="1">
    <citation type="journal article" date="2017" name="Genome Biol. Evol.">
        <title>Phytophthora megakarya and P. palmivora, closely related causal agents of cacao black pod rot, underwent increases in genome sizes and gene numbers by different mechanisms.</title>
        <authorList>
            <person name="Ali S.S."/>
            <person name="Shao J."/>
            <person name="Lary D.J."/>
            <person name="Kronmiller B."/>
            <person name="Shen D."/>
            <person name="Strem M.D."/>
            <person name="Amoako-Attah I."/>
            <person name="Akrofi A.Y."/>
            <person name="Begoude B.A."/>
            <person name="Ten Hoopen G.M."/>
            <person name="Coulibaly K."/>
            <person name="Kebe B.I."/>
            <person name="Melnick R.L."/>
            <person name="Guiltinan M.J."/>
            <person name="Tyler B.M."/>
            <person name="Meinhardt L.W."/>
            <person name="Bailey B.A."/>
        </authorList>
    </citation>
    <scope>NUCLEOTIDE SEQUENCE [LARGE SCALE GENOMIC DNA]</scope>
    <source>
        <strain evidence="2">sbr112.9</strain>
    </source>
</reference>
<sequence>MGGGDVGAAFAATLKKTGTTLTAEDLLELYPAQSKAPAPIVLEDCKHFDLFDADPVQGRKETERLREE</sequence>
<organism evidence="1 2">
    <name type="scientific">Phytophthora palmivora</name>
    <dbReference type="NCBI Taxonomy" id="4796"/>
    <lineage>
        <taxon>Eukaryota</taxon>
        <taxon>Sar</taxon>
        <taxon>Stramenopiles</taxon>
        <taxon>Oomycota</taxon>
        <taxon>Peronosporomycetes</taxon>
        <taxon>Peronosporales</taxon>
        <taxon>Peronosporaceae</taxon>
        <taxon>Phytophthora</taxon>
    </lineage>
</organism>
<comment type="caution">
    <text evidence="1">The sequence shown here is derived from an EMBL/GenBank/DDBJ whole genome shotgun (WGS) entry which is preliminary data.</text>
</comment>
<gene>
    <name evidence="1" type="ORF">PHPALM_29431</name>
</gene>
<dbReference type="OrthoDB" id="97883at2759"/>
<dbReference type="EMBL" id="NCKW01015932">
    <property type="protein sequence ID" value="POM61535.1"/>
    <property type="molecule type" value="Genomic_DNA"/>
</dbReference>
<feature type="non-terminal residue" evidence="1">
    <location>
        <position position="68"/>
    </location>
</feature>
<dbReference type="AlphaFoldDB" id="A0A2P4X7L6"/>
<keyword evidence="2" id="KW-1185">Reference proteome</keyword>